<proteinExistence type="predicted"/>
<dbReference type="OrthoDB" id="9798250at2"/>
<dbReference type="Pfam" id="PF09837">
    <property type="entry name" value="DUF2064"/>
    <property type="match status" value="1"/>
</dbReference>
<evidence type="ECO:0008006" key="3">
    <source>
        <dbReference type="Google" id="ProtNLM"/>
    </source>
</evidence>
<dbReference type="NCBIfam" id="TIGR04282">
    <property type="entry name" value="glyco_like_cofC"/>
    <property type="match status" value="1"/>
</dbReference>
<dbReference type="Gene3D" id="3.90.550.10">
    <property type="entry name" value="Spore Coat Polysaccharide Biosynthesis Protein SpsA, Chain A"/>
    <property type="match status" value="1"/>
</dbReference>
<protein>
    <recommendedName>
        <fullName evidence="3">Glycosyltransferase</fullName>
    </recommendedName>
</protein>
<organism evidence="1 2">
    <name type="scientific">Flavobacterium xanthum</name>
    <dbReference type="NCBI Taxonomy" id="69322"/>
    <lineage>
        <taxon>Bacteria</taxon>
        <taxon>Pseudomonadati</taxon>
        <taxon>Bacteroidota</taxon>
        <taxon>Flavobacteriia</taxon>
        <taxon>Flavobacteriales</taxon>
        <taxon>Flavobacteriaceae</taxon>
        <taxon>Flavobacterium</taxon>
    </lineage>
</organism>
<dbReference type="Proteomes" id="UP000184260">
    <property type="component" value="Unassembled WGS sequence"/>
</dbReference>
<sequence>MKTDALIIFTRNPELGKVKTRLAKTIGDEKALIVYNDLLLHTKNETHAIKCDKFVFYDSVIVKEDIWSQDFYQKKRQSTGDLGQRMQDAFASLFEMGYQNCIIIGSDLFDLKATLIETAFKELKDHDVVIGRAEDGGYYLLGLKKNNTLIFQNKDWGTSTVFEATVRDLATLKVCLLDTLNDIDTFDDLKRSSYDWAKLNPVLVSK</sequence>
<accession>A0A1M7K1B8</accession>
<dbReference type="InterPro" id="IPR029044">
    <property type="entry name" value="Nucleotide-diphossugar_trans"/>
</dbReference>
<keyword evidence="2" id="KW-1185">Reference proteome</keyword>
<evidence type="ECO:0000313" key="1">
    <source>
        <dbReference type="EMBL" id="SHM59005.1"/>
    </source>
</evidence>
<dbReference type="RefSeq" id="WP_073355244.1">
    <property type="nucleotide sequence ID" value="NZ_FRBU01000047.1"/>
</dbReference>
<dbReference type="STRING" id="69322.SAMN05443669_104715"/>
<dbReference type="EMBL" id="FRBU01000047">
    <property type="protein sequence ID" value="SHM59005.1"/>
    <property type="molecule type" value="Genomic_DNA"/>
</dbReference>
<dbReference type="SUPFAM" id="SSF53448">
    <property type="entry name" value="Nucleotide-diphospho-sugar transferases"/>
    <property type="match status" value="1"/>
</dbReference>
<reference evidence="2" key="1">
    <citation type="submission" date="2016-11" db="EMBL/GenBank/DDBJ databases">
        <authorList>
            <person name="Varghese N."/>
            <person name="Submissions S."/>
        </authorList>
    </citation>
    <scope>NUCLEOTIDE SEQUENCE [LARGE SCALE GENOMIC DNA]</scope>
    <source>
        <strain evidence="2">DSM 3661</strain>
    </source>
</reference>
<name>A0A1M7K1B8_9FLAO</name>
<dbReference type="PANTHER" id="PTHR36529:SF1">
    <property type="entry name" value="GLYCOSYLTRANSFERASE"/>
    <property type="match status" value="1"/>
</dbReference>
<dbReference type="InterPro" id="IPR018641">
    <property type="entry name" value="Trfase_1_rSAM/seldom-assoc"/>
</dbReference>
<dbReference type="PANTHER" id="PTHR36529">
    <property type="entry name" value="SLL1095 PROTEIN"/>
    <property type="match status" value="1"/>
</dbReference>
<dbReference type="AlphaFoldDB" id="A0A1M7K1B8"/>
<gene>
    <name evidence="1" type="ORF">SAMN05443669_104715</name>
</gene>
<evidence type="ECO:0000313" key="2">
    <source>
        <dbReference type="Proteomes" id="UP000184260"/>
    </source>
</evidence>